<dbReference type="AlphaFoldDB" id="T1D6Z7"/>
<dbReference type="EMBL" id="AUZY01000848">
    <property type="protein sequence ID" value="EQD77214.1"/>
    <property type="molecule type" value="Genomic_DNA"/>
</dbReference>
<dbReference type="NCBIfam" id="TIGR01845">
    <property type="entry name" value="outer_NodT"/>
    <property type="match status" value="1"/>
</dbReference>
<protein>
    <submittedName>
        <fullName evidence="1">RND efflux system, outer membrane lipoprotein, NodT family</fullName>
    </submittedName>
</protein>
<proteinExistence type="predicted"/>
<reference evidence="1" key="2">
    <citation type="journal article" date="2014" name="ISME J.">
        <title>Microbial stratification in low pH oxic and suboxic macroscopic growths along an acid mine drainage.</title>
        <authorList>
            <person name="Mendez-Garcia C."/>
            <person name="Mesa V."/>
            <person name="Sprenger R.R."/>
            <person name="Richter M."/>
            <person name="Diez M.S."/>
            <person name="Solano J."/>
            <person name="Bargiela R."/>
            <person name="Golyshina O.V."/>
            <person name="Manteca A."/>
            <person name="Ramos J.L."/>
            <person name="Gallego J.R."/>
            <person name="Llorente I."/>
            <person name="Martins Dos Santos V.A."/>
            <person name="Jensen O.N."/>
            <person name="Pelaez A.I."/>
            <person name="Sanchez J."/>
            <person name="Ferrer M."/>
        </authorList>
    </citation>
    <scope>NUCLEOTIDE SEQUENCE</scope>
</reference>
<dbReference type="Pfam" id="PF02321">
    <property type="entry name" value="OEP"/>
    <property type="match status" value="2"/>
</dbReference>
<dbReference type="Gene3D" id="1.20.1600.10">
    <property type="entry name" value="Outer membrane efflux proteins (OEP)"/>
    <property type="match status" value="1"/>
</dbReference>
<dbReference type="PANTHER" id="PTHR30203:SF33">
    <property type="entry name" value="BLR4455 PROTEIN"/>
    <property type="match status" value="1"/>
</dbReference>
<keyword evidence="1" id="KW-0449">Lipoprotein</keyword>
<name>T1D6Z7_9ZZZZ</name>
<organism evidence="1">
    <name type="scientific">mine drainage metagenome</name>
    <dbReference type="NCBI Taxonomy" id="410659"/>
    <lineage>
        <taxon>unclassified sequences</taxon>
        <taxon>metagenomes</taxon>
        <taxon>ecological metagenomes</taxon>
    </lineage>
</organism>
<dbReference type="Gene3D" id="2.20.200.10">
    <property type="entry name" value="Outer membrane efflux proteins (OEP)"/>
    <property type="match status" value="1"/>
</dbReference>
<reference evidence="1" key="1">
    <citation type="submission" date="2013-08" db="EMBL/GenBank/DDBJ databases">
        <authorList>
            <person name="Mendez C."/>
            <person name="Richter M."/>
            <person name="Ferrer M."/>
            <person name="Sanchez J."/>
        </authorList>
    </citation>
    <scope>NUCLEOTIDE SEQUENCE</scope>
</reference>
<comment type="caution">
    <text evidence="1">The sequence shown here is derived from an EMBL/GenBank/DDBJ whole genome shotgun (WGS) entry which is preliminary data.</text>
</comment>
<dbReference type="SUPFAM" id="SSF56954">
    <property type="entry name" value="Outer membrane efflux proteins (OEP)"/>
    <property type="match status" value="1"/>
</dbReference>
<accession>T1D6Z7</accession>
<dbReference type="PANTHER" id="PTHR30203">
    <property type="entry name" value="OUTER MEMBRANE CATION EFFLUX PROTEIN"/>
    <property type="match status" value="1"/>
</dbReference>
<dbReference type="InterPro" id="IPR010131">
    <property type="entry name" value="MdtP/NodT-like"/>
</dbReference>
<evidence type="ECO:0000313" key="1">
    <source>
        <dbReference type="EMBL" id="EQD77214.1"/>
    </source>
</evidence>
<sequence>MLEYWYTVRTFRATTLLVLVLLAGCAVGPAYVRPQPPPVKGYTARIEPRQSRSHVQVPTQQFQYGRGPGSGWWRSFHNKRIDALIQQALRNNPGLHAEEATLKEAHYALRADQGIFFPQVSLGLSGERNRPSGASSGGVFTPPIFNLYTGQVSVSYYPDIFGLNHLLTDQGRAEEAVARNELDAARLTLEGNVLNTLFDWVALRQEVAAQLRTIHDQRALLSLVVKSYHLGADSEIDVLNQQTELATSEAGLPPLEIARDQAAHLLAVYLGEFPAQARTLGRLGFQVVHLPRHLPVRLPSSLVRVRPDILAAEAQLRAANAVIGQRVAAMYPLVELTAGGGVESNSWHNLFISASRIWDIGAALTMPIFDGGTLEAEKEEAVESYRTLFADYQATVLNAFANVADALRALEHDSSTLAAETRALHAARRAFHLVRTEYQSGAVDYLSVLTSETALENARIGYVQAEARRYTDTVALYVALGGNRLPAASLHSLPQSHVSEEVRP</sequence>
<dbReference type="GO" id="GO:0015562">
    <property type="term" value="F:efflux transmembrane transporter activity"/>
    <property type="evidence" value="ECO:0007669"/>
    <property type="project" value="InterPro"/>
</dbReference>
<dbReference type="GO" id="GO:0016020">
    <property type="term" value="C:membrane"/>
    <property type="evidence" value="ECO:0007669"/>
    <property type="project" value="InterPro"/>
</dbReference>
<dbReference type="InterPro" id="IPR003423">
    <property type="entry name" value="OMP_efflux"/>
</dbReference>
<gene>
    <name evidence="1" type="ORF">B1B_01193</name>
</gene>